<accession>A0A517VQG0</accession>
<sequence length="395" mass="45145">MTKLHNQQGRGREQSFKTIIVLMVIFFLPVASGETPASEQDPVKFTVITVEATVKSVDAKARTITVQRKSKTTELDVSRKAKITLLDKDATLEALKAGQEITLTFHTDLEIVLKIVASKKSTISEVLNLSELNTSETDITPWLSSDGLTIYWSSGNFPSDWWIWTASRKDANSLFKDKKRLFRGHSPVLSDDGLELIFNSPDSPKFFVATRDSIKDEFRRPRVIRELRFNEENQSAPRSISHDGLSLYFDFLDKRQANPKFQIWFATRKSRKSPWKAAQPVKISKQGDLKGLRFTQPYMTDDQLDMYVVVGKESEKSNIRLGILSRKTLDASFSSIRYLDLKDDKGQFPNCLTPRYVPATRELFLISRLLFRSDDETKKNGIDLWVVKEFIPPAH</sequence>
<name>A0A517VQG0_9PLAN</name>
<dbReference type="KEGG" id="gaw:V144x_06880"/>
<gene>
    <name evidence="1" type="ORF">V144x_06880</name>
</gene>
<evidence type="ECO:0000313" key="1">
    <source>
        <dbReference type="EMBL" id="QDT95247.1"/>
    </source>
</evidence>
<proteinExistence type="predicted"/>
<reference evidence="1 2" key="1">
    <citation type="submission" date="2019-03" db="EMBL/GenBank/DDBJ databases">
        <title>Deep-cultivation of Planctomycetes and their phenomic and genomic characterization uncovers novel biology.</title>
        <authorList>
            <person name="Wiegand S."/>
            <person name="Jogler M."/>
            <person name="Boedeker C."/>
            <person name="Pinto D."/>
            <person name="Vollmers J."/>
            <person name="Rivas-Marin E."/>
            <person name="Kohn T."/>
            <person name="Peeters S.H."/>
            <person name="Heuer A."/>
            <person name="Rast P."/>
            <person name="Oberbeckmann S."/>
            <person name="Bunk B."/>
            <person name="Jeske O."/>
            <person name="Meyerdierks A."/>
            <person name="Storesund J.E."/>
            <person name="Kallscheuer N."/>
            <person name="Luecker S."/>
            <person name="Lage O.M."/>
            <person name="Pohl T."/>
            <person name="Merkel B.J."/>
            <person name="Hornburger P."/>
            <person name="Mueller R.-W."/>
            <person name="Bruemmer F."/>
            <person name="Labrenz M."/>
            <person name="Spormann A.M."/>
            <person name="Op den Camp H."/>
            <person name="Overmann J."/>
            <person name="Amann R."/>
            <person name="Jetten M.S.M."/>
            <person name="Mascher T."/>
            <person name="Medema M.H."/>
            <person name="Devos D.P."/>
            <person name="Kaster A.-K."/>
            <person name="Ovreas L."/>
            <person name="Rohde M."/>
            <person name="Galperin M.Y."/>
            <person name="Jogler C."/>
        </authorList>
    </citation>
    <scope>NUCLEOTIDE SEQUENCE [LARGE SCALE GENOMIC DNA]</scope>
    <source>
        <strain evidence="1 2">V144</strain>
    </source>
</reference>
<organism evidence="1 2">
    <name type="scientific">Gimesia aquarii</name>
    <dbReference type="NCBI Taxonomy" id="2527964"/>
    <lineage>
        <taxon>Bacteria</taxon>
        <taxon>Pseudomonadati</taxon>
        <taxon>Planctomycetota</taxon>
        <taxon>Planctomycetia</taxon>
        <taxon>Planctomycetales</taxon>
        <taxon>Planctomycetaceae</taxon>
        <taxon>Gimesia</taxon>
    </lineage>
</organism>
<protein>
    <recommendedName>
        <fullName evidence="3">WD40-like Beta Propeller Repeat protein</fullName>
    </recommendedName>
</protein>
<evidence type="ECO:0008006" key="3">
    <source>
        <dbReference type="Google" id="ProtNLM"/>
    </source>
</evidence>
<dbReference type="Proteomes" id="UP000318704">
    <property type="component" value="Chromosome"/>
</dbReference>
<dbReference type="EMBL" id="CP037920">
    <property type="protein sequence ID" value="QDT95247.1"/>
    <property type="molecule type" value="Genomic_DNA"/>
</dbReference>
<dbReference type="AlphaFoldDB" id="A0A517VQG0"/>
<dbReference type="RefSeq" id="WP_144981354.1">
    <property type="nucleotide sequence ID" value="NZ_CP037920.1"/>
</dbReference>
<evidence type="ECO:0000313" key="2">
    <source>
        <dbReference type="Proteomes" id="UP000318704"/>
    </source>
</evidence>